<name>C5FQF3_ARTOC</name>
<keyword evidence="2" id="KW-1185">Reference proteome</keyword>
<dbReference type="GeneID" id="9223793"/>
<gene>
    <name evidence="1" type="ORF">MCYG_04925</name>
</gene>
<dbReference type="HOGENOM" id="CLU_1937656_0_0_1"/>
<dbReference type="RefSeq" id="XP_002847188.1">
    <property type="nucleotide sequence ID" value="XM_002847142.1"/>
</dbReference>
<evidence type="ECO:0000313" key="2">
    <source>
        <dbReference type="Proteomes" id="UP000002035"/>
    </source>
</evidence>
<sequence>MSLLYSRDNSVGKGNLTKMSLSPILSYLVTSVVGIFLQRTEHLVVNSVFDASYKYHVTLTQTGTYSLVLVTSITKWFCVDLSLSWNVLIVLIVAKYLGAFDRVTCDEGHYLKNCPSIGARWRPFIYLVGI</sequence>
<evidence type="ECO:0000313" key="1">
    <source>
        <dbReference type="EMBL" id="EEQ32106.1"/>
    </source>
</evidence>
<proteinExistence type="predicted"/>
<organism evidence="1 2">
    <name type="scientific">Arthroderma otae (strain ATCC MYA-4605 / CBS 113480)</name>
    <name type="common">Microsporum canis</name>
    <dbReference type="NCBI Taxonomy" id="554155"/>
    <lineage>
        <taxon>Eukaryota</taxon>
        <taxon>Fungi</taxon>
        <taxon>Dikarya</taxon>
        <taxon>Ascomycota</taxon>
        <taxon>Pezizomycotina</taxon>
        <taxon>Eurotiomycetes</taxon>
        <taxon>Eurotiomycetidae</taxon>
        <taxon>Onygenales</taxon>
        <taxon>Arthrodermataceae</taxon>
        <taxon>Microsporum</taxon>
    </lineage>
</organism>
<dbReference type="EMBL" id="DS995704">
    <property type="protein sequence ID" value="EEQ32106.1"/>
    <property type="molecule type" value="Genomic_DNA"/>
</dbReference>
<protein>
    <submittedName>
        <fullName evidence="1">Uncharacterized protein</fullName>
    </submittedName>
</protein>
<reference evidence="2" key="1">
    <citation type="journal article" date="2012" name="MBio">
        <title>Comparative genome analysis of Trichophyton rubrum and related dermatophytes reveals candidate genes involved in infection.</title>
        <authorList>
            <person name="Martinez D.A."/>
            <person name="Oliver B.G."/>
            <person name="Graeser Y."/>
            <person name="Goldberg J.M."/>
            <person name="Li W."/>
            <person name="Martinez-Rossi N.M."/>
            <person name="Monod M."/>
            <person name="Shelest E."/>
            <person name="Barton R.C."/>
            <person name="Birch E."/>
            <person name="Brakhage A.A."/>
            <person name="Chen Z."/>
            <person name="Gurr S.J."/>
            <person name="Heiman D."/>
            <person name="Heitman J."/>
            <person name="Kosti I."/>
            <person name="Rossi A."/>
            <person name="Saif S."/>
            <person name="Samalova M."/>
            <person name="Saunders C.W."/>
            <person name="Shea T."/>
            <person name="Summerbell R.C."/>
            <person name="Xu J."/>
            <person name="Young S."/>
            <person name="Zeng Q."/>
            <person name="Birren B.W."/>
            <person name="Cuomo C.A."/>
            <person name="White T.C."/>
        </authorList>
    </citation>
    <scope>NUCLEOTIDE SEQUENCE [LARGE SCALE GENOMIC DNA]</scope>
    <source>
        <strain evidence="2">ATCC MYA-4605 / CBS 113480</strain>
    </source>
</reference>
<accession>C5FQF3</accession>
<dbReference type="Proteomes" id="UP000002035">
    <property type="component" value="Unassembled WGS sequence"/>
</dbReference>
<dbReference type="VEuPathDB" id="FungiDB:MCYG_04925"/>
<dbReference type="AlphaFoldDB" id="C5FQF3"/>